<evidence type="ECO:0000256" key="1">
    <source>
        <dbReference type="SAM" id="MobiDB-lite"/>
    </source>
</evidence>
<reference evidence="2 3" key="1">
    <citation type="submission" date="2019-11" db="EMBL/GenBank/DDBJ databases">
        <title>Streptomyces typhae sp. nov., a novel endophytic actinomycete isolated from the root of cattail pollen (Typha angustifolia L.).</title>
        <authorList>
            <person name="Peng C."/>
        </authorList>
    </citation>
    <scope>NUCLEOTIDE SEQUENCE [LARGE SCALE GENOMIC DNA]</scope>
    <source>
        <strain evidence="3">p1417</strain>
    </source>
</reference>
<feature type="compositionally biased region" description="Polar residues" evidence="1">
    <location>
        <begin position="69"/>
        <end position="79"/>
    </location>
</feature>
<name>A0A6L6X9Z7_9ACTN</name>
<organism evidence="2 3">
    <name type="scientific">Streptomyces typhae</name>
    <dbReference type="NCBI Taxonomy" id="2681492"/>
    <lineage>
        <taxon>Bacteria</taxon>
        <taxon>Bacillati</taxon>
        <taxon>Actinomycetota</taxon>
        <taxon>Actinomycetes</taxon>
        <taxon>Kitasatosporales</taxon>
        <taxon>Streptomycetaceae</taxon>
        <taxon>Streptomyces</taxon>
    </lineage>
</organism>
<gene>
    <name evidence="2" type="ORF">GPA10_37465</name>
</gene>
<evidence type="ECO:0000313" key="2">
    <source>
        <dbReference type="EMBL" id="MVO90290.1"/>
    </source>
</evidence>
<sequence>MDAAAPVLQAVSGYLLAAAQWRGQHRDTEPSSPPKMLMAAASRSLDVLALAHHADLAILRATYDPAPASNPQADGQTSTASALPPAPPNTPPAGPAPGR</sequence>
<feature type="compositionally biased region" description="Pro residues" evidence="1">
    <location>
        <begin position="84"/>
        <end position="99"/>
    </location>
</feature>
<dbReference type="EMBL" id="WPNZ01000031">
    <property type="protein sequence ID" value="MVO90290.1"/>
    <property type="molecule type" value="Genomic_DNA"/>
</dbReference>
<evidence type="ECO:0000313" key="3">
    <source>
        <dbReference type="Proteomes" id="UP000483802"/>
    </source>
</evidence>
<proteinExistence type="predicted"/>
<keyword evidence="3" id="KW-1185">Reference proteome</keyword>
<comment type="caution">
    <text evidence="2">The sequence shown here is derived from an EMBL/GenBank/DDBJ whole genome shotgun (WGS) entry which is preliminary data.</text>
</comment>
<dbReference type="AlphaFoldDB" id="A0A6L6X9Z7"/>
<dbReference type="Proteomes" id="UP000483802">
    <property type="component" value="Unassembled WGS sequence"/>
</dbReference>
<protein>
    <submittedName>
        <fullName evidence="2">Uncharacterized protein</fullName>
    </submittedName>
</protein>
<feature type="region of interest" description="Disordered" evidence="1">
    <location>
        <begin position="64"/>
        <end position="99"/>
    </location>
</feature>
<accession>A0A6L6X9Z7</accession>